<dbReference type="OrthoDB" id="5193841at2"/>
<name>A0A3E0GWR8_9PSEU</name>
<protein>
    <recommendedName>
        <fullName evidence="3">2'-5' RNA ligase superfamily protein</fullName>
    </recommendedName>
</protein>
<dbReference type="AlphaFoldDB" id="A0A3E0GWR8"/>
<evidence type="ECO:0008006" key="3">
    <source>
        <dbReference type="Google" id="ProtNLM"/>
    </source>
</evidence>
<gene>
    <name evidence="1" type="ORF">BCF44_122184</name>
</gene>
<comment type="caution">
    <text evidence="1">The sequence shown here is derived from an EMBL/GenBank/DDBJ whole genome shotgun (WGS) entry which is preliminary data.</text>
</comment>
<sequence length="214" mass="23459">MRPFPTGDSVWPAGETRLHAYLIPDLERDPDLGDLVNATRAVLADYPIVPVRDAWLHATVQPVTGRSARTIDGEHRARLITALRHRLADLPPLSLLAGPPLITSAGVVLDLIPDNEFDAIVARVRGAITAVLGEDAVDYDARPGHLAIGYAAATPSVDELADLAHRLRRIRPNRATLTVEQIHLVDVEQDARRHQWRWTEVAAFPLRTPAGMTA</sequence>
<dbReference type="Proteomes" id="UP000256269">
    <property type="component" value="Unassembled WGS sequence"/>
</dbReference>
<keyword evidence="2" id="KW-1185">Reference proteome</keyword>
<evidence type="ECO:0000313" key="2">
    <source>
        <dbReference type="Proteomes" id="UP000256269"/>
    </source>
</evidence>
<accession>A0A3E0GWR8</accession>
<evidence type="ECO:0000313" key="1">
    <source>
        <dbReference type="EMBL" id="REH31161.1"/>
    </source>
</evidence>
<reference evidence="1 2" key="1">
    <citation type="submission" date="2018-08" db="EMBL/GenBank/DDBJ databases">
        <title>Genomic Encyclopedia of Archaeal and Bacterial Type Strains, Phase II (KMG-II): from individual species to whole genera.</title>
        <authorList>
            <person name="Goeker M."/>
        </authorList>
    </citation>
    <scope>NUCLEOTIDE SEQUENCE [LARGE SCALE GENOMIC DNA]</scope>
    <source>
        <strain evidence="1 2">DSM 45791</strain>
    </source>
</reference>
<dbReference type="RefSeq" id="WP_147328922.1">
    <property type="nucleotide sequence ID" value="NZ_CP144376.1"/>
</dbReference>
<dbReference type="Gene3D" id="3.90.1140.10">
    <property type="entry name" value="Cyclic phosphodiesterase"/>
    <property type="match status" value="1"/>
</dbReference>
<organism evidence="1 2">
    <name type="scientific">Kutzneria buriramensis</name>
    <dbReference type="NCBI Taxonomy" id="1045776"/>
    <lineage>
        <taxon>Bacteria</taxon>
        <taxon>Bacillati</taxon>
        <taxon>Actinomycetota</taxon>
        <taxon>Actinomycetes</taxon>
        <taxon>Pseudonocardiales</taxon>
        <taxon>Pseudonocardiaceae</taxon>
        <taxon>Kutzneria</taxon>
    </lineage>
</organism>
<dbReference type="EMBL" id="QUNO01000022">
    <property type="protein sequence ID" value="REH31161.1"/>
    <property type="molecule type" value="Genomic_DNA"/>
</dbReference>
<proteinExistence type="predicted"/>